<feature type="region of interest" description="Disordered" evidence="1">
    <location>
        <begin position="156"/>
        <end position="176"/>
    </location>
</feature>
<proteinExistence type="predicted"/>
<dbReference type="EMBL" id="HG681541">
    <property type="protein sequence ID" value="CDJ28766.1"/>
    <property type="molecule type" value="Genomic_DNA"/>
</dbReference>
<gene>
    <name evidence="3" type="ORF">EMH_0017240</name>
</gene>
<dbReference type="GeneID" id="25376663"/>
<dbReference type="Proteomes" id="UP000030744">
    <property type="component" value="Unassembled WGS sequence"/>
</dbReference>
<evidence type="ECO:0000313" key="4">
    <source>
        <dbReference type="Proteomes" id="UP000030744"/>
    </source>
</evidence>
<protein>
    <submittedName>
        <fullName evidence="3">Uncharacterized protein</fullName>
    </submittedName>
</protein>
<dbReference type="AlphaFoldDB" id="U6JVG1"/>
<name>U6JVG1_9EIME</name>
<keyword evidence="4" id="KW-1185">Reference proteome</keyword>
<feature type="signal peptide" evidence="2">
    <location>
        <begin position="1"/>
        <end position="16"/>
    </location>
</feature>
<dbReference type="VEuPathDB" id="ToxoDB:EMH_0017240"/>
<feature type="chain" id="PRO_5004670911" evidence="2">
    <location>
        <begin position="17"/>
        <end position="230"/>
    </location>
</feature>
<evidence type="ECO:0000256" key="1">
    <source>
        <dbReference type="SAM" id="MobiDB-lite"/>
    </source>
</evidence>
<evidence type="ECO:0000256" key="2">
    <source>
        <dbReference type="SAM" id="SignalP"/>
    </source>
</evidence>
<sequence>MLVFLSALLIPTYSSAEQDVLAMVPNMCPEEAYPEAMQAVEESLRLKFQRGTIMSCRSSGGASIGLKRQRNLCLDTDRELSKANRSHDTFLEQFLVQQQQVMAAQHLISQPGTQPDVLRHQYQLPQSQFVQASHQHFAENPQQHLLTQDHLLRAIASPGSSADPTPGREEPEQPQQQQIVMAIQGLRTRGQNQQPLLSHQLPSVGPTVHGMSLQQQIMGANSQQARTTPE</sequence>
<organism evidence="3 4">
    <name type="scientific">Eimeria mitis</name>
    <dbReference type="NCBI Taxonomy" id="44415"/>
    <lineage>
        <taxon>Eukaryota</taxon>
        <taxon>Sar</taxon>
        <taxon>Alveolata</taxon>
        <taxon>Apicomplexa</taxon>
        <taxon>Conoidasida</taxon>
        <taxon>Coccidia</taxon>
        <taxon>Eucoccidiorida</taxon>
        <taxon>Eimeriorina</taxon>
        <taxon>Eimeriidae</taxon>
        <taxon>Eimeria</taxon>
    </lineage>
</organism>
<dbReference type="RefSeq" id="XP_013351340.1">
    <property type="nucleotide sequence ID" value="XM_013495886.1"/>
</dbReference>
<reference evidence="3" key="1">
    <citation type="submission" date="2013-10" db="EMBL/GenBank/DDBJ databases">
        <title>Genomic analysis of the causative agents of coccidiosis in chickens.</title>
        <authorList>
            <person name="Reid A.J."/>
            <person name="Blake D."/>
            <person name="Billington K."/>
            <person name="Browne H."/>
            <person name="Dunn M."/>
            <person name="Hung S."/>
            <person name="Kawahara F."/>
            <person name="Miranda-Saavedra D."/>
            <person name="Mourier T."/>
            <person name="Nagra H."/>
            <person name="Otto T.D."/>
            <person name="Rawlings N."/>
            <person name="Sanchez A."/>
            <person name="Sanders M."/>
            <person name="Subramaniam C."/>
            <person name="Tay Y."/>
            <person name="Dear P."/>
            <person name="Doerig C."/>
            <person name="Gruber A."/>
            <person name="Parkinson J."/>
            <person name="Shirley M."/>
            <person name="Wan K.L."/>
            <person name="Berriman M."/>
            <person name="Tomley F."/>
            <person name="Pain A."/>
        </authorList>
    </citation>
    <scope>NUCLEOTIDE SEQUENCE [LARGE SCALE GENOMIC DNA]</scope>
    <source>
        <strain evidence="3">Houghton</strain>
    </source>
</reference>
<keyword evidence="2" id="KW-0732">Signal</keyword>
<reference evidence="3" key="2">
    <citation type="submission" date="2013-10" db="EMBL/GenBank/DDBJ databases">
        <authorList>
            <person name="Aslett M."/>
        </authorList>
    </citation>
    <scope>NUCLEOTIDE SEQUENCE [LARGE SCALE GENOMIC DNA]</scope>
    <source>
        <strain evidence="3">Houghton</strain>
    </source>
</reference>
<accession>U6JVG1</accession>
<evidence type="ECO:0000313" key="3">
    <source>
        <dbReference type="EMBL" id="CDJ28766.1"/>
    </source>
</evidence>